<evidence type="ECO:0000313" key="1">
    <source>
        <dbReference type="EMBL" id="QDS98799.1"/>
    </source>
</evidence>
<proteinExistence type="predicted"/>
<dbReference type="EMBL" id="CP036263">
    <property type="protein sequence ID" value="QDS98857.1"/>
    <property type="molecule type" value="Genomic_DNA"/>
</dbReference>
<sequence length="78" mass="9067">MTYTDQQFGTELLAELDQGYDPLRIARWADRVFFNTHNAECSPAVREALTDIFTMQEGEEFYIPEAELRKRAQEFASS</sequence>
<reference evidence="2 3" key="1">
    <citation type="submission" date="2019-02" db="EMBL/GenBank/DDBJ databases">
        <title>Deep-cultivation of Planctomycetes and their phenomic and genomic characterization uncovers novel biology.</title>
        <authorList>
            <person name="Wiegand S."/>
            <person name="Jogler M."/>
            <person name="Boedeker C."/>
            <person name="Pinto D."/>
            <person name="Vollmers J."/>
            <person name="Rivas-Marin E."/>
            <person name="Kohn T."/>
            <person name="Peeters S.H."/>
            <person name="Heuer A."/>
            <person name="Rast P."/>
            <person name="Oberbeckmann S."/>
            <person name="Bunk B."/>
            <person name="Jeske O."/>
            <person name="Meyerdierks A."/>
            <person name="Storesund J.E."/>
            <person name="Kallscheuer N."/>
            <person name="Luecker S."/>
            <person name="Lage O.M."/>
            <person name="Pohl T."/>
            <person name="Merkel B.J."/>
            <person name="Hornburger P."/>
            <person name="Mueller R.-W."/>
            <person name="Bruemmer F."/>
            <person name="Labrenz M."/>
            <person name="Spormann A.M."/>
            <person name="Op den Camp H."/>
            <person name="Overmann J."/>
            <person name="Amann R."/>
            <person name="Jetten M.S.M."/>
            <person name="Mascher T."/>
            <person name="Medema M.H."/>
            <person name="Devos D.P."/>
            <person name="Kaster A.-K."/>
            <person name="Ovreas L."/>
            <person name="Rohde M."/>
            <person name="Galperin M.Y."/>
            <person name="Jogler C."/>
        </authorList>
    </citation>
    <scope>NUCLEOTIDE SEQUENCE [LARGE SCALE GENOMIC DNA]</scope>
    <source>
        <strain evidence="2 3">HG15A2</strain>
    </source>
</reference>
<accession>A0A517MVM5</accession>
<dbReference type="EMBL" id="CP036263">
    <property type="protein sequence ID" value="QDS98799.1"/>
    <property type="molecule type" value="Genomic_DNA"/>
</dbReference>
<dbReference type="RefSeq" id="WP_145060049.1">
    <property type="nucleotide sequence ID" value="NZ_CP036263.1"/>
</dbReference>
<keyword evidence="3" id="KW-1185">Reference proteome</keyword>
<name>A0A517MVM5_9BACT</name>
<dbReference type="AlphaFoldDB" id="A0A517MVM5"/>
<gene>
    <name evidence="1" type="ORF">HG15A2_20840</name>
    <name evidence="2" type="ORF">HG15A2_21430</name>
</gene>
<protein>
    <submittedName>
        <fullName evidence="2">Uncharacterized protein</fullName>
    </submittedName>
</protein>
<organism evidence="2 3">
    <name type="scientific">Adhaeretor mobilis</name>
    <dbReference type="NCBI Taxonomy" id="1930276"/>
    <lineage>
        <taxon>Bacteria</taxon>
        <taxon>Pseudomonadati</taxon>
        <taxon>Planctomycetota</taxon>
        <taxon>Planctomycetia</taxon>
        <taxon>Pirellulales</taxon>
        <taxon>Lacipirellulaceae</taxon>
        <taxon>Adhaeretor</taxon>
    </lineage>
</organism>
<dbReference type="Proteomes" id="UP000319852">
    <property type="component" value="Chromosome"/>
</dbReference>
<dbReference type="KEGG" id="amob:HG15A2_21430"/>
<evidence type="ECO:0000313" key="3">
    <source>
        <dbReference type="Proteomes" id="UP000319852"/>
    </source>
</evidence>
<dbReference type="OrthoDB" id="7004523at2"/>
<evidence type="ECO:0000313" key="2">
    <source>
        <dbReference type="EMBL" id="QDS98857.1"/>
    </source>
</evidence>
<dbReference type="KEGG" id="amob:HG15A2_20840"/>